<organism evidence="1 3">
    <name type="scientific">Rubrobacter radiotolerans</name>
    <name type="common">Arthrobacter radiotolerans</name>
    <dbReference type="NCBI Taxonomy" id="42256"/>
    <lineage>
        <taxon>Bacteria</taxon>
        <taxon>Bacillati</taxon>
        <taxon>Actinomycetota</taxon>
        <taxon>Rubrobacteria</taxon>
        <taxon>Rubrobacterales</taxon>
        <taxon>Rubrobacteraceae</taxon>
        <taxon>Rubrobacter</taxon>
    </lineage>
</organism>
<keyword evidence="1" id="KW-0614">Plasmid</keyword>
<dbReference type="NCBIfam" id="TIGR01896">
    <property type="entry name" value="cas_AF1879"/>
    <property type="match status" value="1"/>
</dbReference>
<dbReference type="RefSeq" id="WP_041338469.1">
    <property type="nucleotide sequence ID" value="NZ_CP007515.1"/>
</dbReference>
<accession>A0A023X6Y1</accession>
<evidence type="ECO:0000313" key="1">
    <source>
        <dbReference type="EMBL" id="AHY48058.1"/>
    </source>
</evidence>
<name>A0A023X6Y1_RUBRA</name>
<keyword evidence="3" id="KW-1185">Reference proteome</keyword>
<gene>
    <name evidence="2" type="primary">cas4a</name>
    <name evidence="1" type="ORF">RradSPS_2775</name>
    <name evidence="2" type="ORF">SIL72_15005</name>
</gene>
<dbReference type="KEGG" id="rrd:RradSPS_2775"/>
<dbReference type="Proteomes" id="UP000025229">
    <property type="component" value="Plasmid 1"/>
</dbReference>
<evidence type="ECO:0000313" key="2">
    <source>
        <dbReference type="EMBL" id="MDX5895334.1"/>
    </source>
</evidence>
<proteinExistence type="predicted"/>
<sequence length="285" mass="31800">MFMPTAEEKKRLLRGTIPRARRLGVDDSLRGWMWSAPPLLSPYEVPLGLAETANAYCPTARDVYARRVLGASPEPNGKMILGKDLHDTLGAWIVHAKKSLYTHGANDLEAAIESIRTFPEPDLPEQKTLVLYEADAVEFRLREAVSQFPRIRTDALVAHVLPVTLGQMLDGAFLGLSRRLSTDLLNLGEPCILNIIFGDEKRPFHALTLAGYALVLEAVHEFPVDVGVTVYVDFDGGRPRIERDFTVLGDEVRMEFIEVRDEKQRMVADQSDPGPCEGCEAWCSR</sequence>
<dbReference type="InterPro" id="IPR009260">
    <property type="entry name" value="CRISPR-ass_Csa1"/>
</dbReference>
<reference evidence="1 3" key="1">
    <citation type="submission" date="2014-03" db="EMBL/GenBank/DDBJ databases">
        <title>Complete genome sequence of the Radio-Resistant Rubrobacter radiotolerans RSPS-4.</title>
        <authorList>
            <person name="Egas C.C."/>
            <person name="Barroso C.C."/>
            <person name="Froufe H.J.C."/>
            <person name="Pacheco J.J."/>
            <person name="Albuquerque L.L."/>
            <person name="da Costa M.M.S."/>
        </authorList>
    </citation>
    <scope>NUCLEOTIDE SEQUENCE [LARGE SCALE GENOMIC DNA]</scope>
    <source>
        <strain evidence="1 3">RSPS-4</strain>
        <plasmid evidence="1 3">1</plasmid>
    </source>
</reference>
<evidence type="ECO:0000313" key="3">
    <source>
        <dbReference type="Proteomes" id="UP000025229"/>
    </source>
</evidence>
<protein>
    <submittedName>
        <fullName evidence="1">CRISPR-associated protein Cas4/Csa1, subtype I-A/APERN</fullName>
    </submittedName>
    <submittedName>
        <fullName evidence="2">Type I-A CRISPR-associated protein Cas4/Csa1</fullName>
    </submittedName>
</protein>
<dbReference type="HOGENOM" id="CLU_905009_0_0_11"/>
<dbReference type="Proteomes" id="UP001281130">
    <property type="component" value="Unassembled WGS sequence"/>
</dbReference>
<dbReference type="EMBL" id="CP007515">
    <property type="protein sequence ID" value="AHY48058.1"/>
    <property type="molecule type" value="Genomic_DNA"/>
</dbReference>
<dbReference type="AlphaFoldDB" id="A0A023X6Y1"/>
<dbReference type="Pfam" id="PF06023">
    <property type="entry name" value="Csa1"/>
    <property type="match status" value="1"/>
</dbReference>
<dbReference type="eggNOG" id="COG4343">
    <property type="taxonomic scope" value="Bacteria"/>
</dbReference>
<reference evidence="2" key="2">
    <citation type="submission" date="2023-11" db="EMBL/GenBank/DDBJ databases">
        <title>MicrobeMod: A computational toolkit for identifying prokaryotic methylation and restriction-modification with nanopore sequencing.</title>
        <authorList>
            <person name="Crits-Christoph A."/>
            <person name="Kang S.C."/>
            <person name="Lee H."/>
            <person name="Ostrov N."/>
        </authorList>
    </citation>
    <scope>NUCLEOTIDE SEQUENCE</scope>
    <source>
        <strain evidence="2">ATCC 51242</strain>
    </source>
</reference>
<dbReference type="EMBL" id="JAWXXX010000002">
    <property type="protein sequence ID" value="MDX5895334.1"/>
    <property type="molecule type" value="Genomic_DNA"/>
</dbReference>
<geneLocation type="plasmid" evidence="1">
    <name>1</name>
</geneLocation>
<dbReference type="OrthoDB" id="1719946at2"/>